<feature type="region of interest" description="Disordered" evidence="1">
    <location>
        <begin position="23"/>
        <end position="47"/>
    </location>
</feature>
<name>A0A382LQ47_9ZZZZ</name>
<accession>A0A382LQ47</accession>
<organism evidence="2">
    <name type="scientific">marine metagenome</name>
    <dbReference type="NCBI Taxonomy" id="408172"/>
    <lineage>
        <taxon>unclassified sequences</taxon>
        <taxon>metagenomes</taxon>
        <taxon>ecological metagenomes</taxon>
    </lineage>
</organism>
<evidence type="ECO:0000313" key="2">
    <source>
        <dbReference type="EMBL" id="SVC38839.1"/>
    </source>
</evidence>
<dbReference type="AlphaFoldDB" id="A0A382LQ47"/>
<evidence type="ECO:0000256" key="1">
    <source>
        <dbReference type="SAM" id="MobiDB-lite"/>
    </source>
</evidence>
<dbReference type="EMBL" id="UINC01088529">
    <property type="protein sequence ID" value="SVC38839.1"/>
    <property type="molecule type" value="Genomic_DNA"/>
</dbReference>
<proteinExistence type="predicted"/>
<feature type="non-terminal residue" evidence="2">
    <location>
        <position position="1"/>
    </location>
</feature>
<protein>
    <submittedName>
        <fullName evidence="2">Uncharacterized protein</fullName>
    </submittedName>
</protein>
<gene>
    <name evidence="2" type="ORF">METZ01_LOCUS291693</name>
</gene>
<sequence>TKAIERNKINVSGIQDQLDPHKYSNGILSGGDTVNAHRKQNGSNNQI</sequence>
<reference evidence="2" key="1">
    <citation type="submission" date="2018-05" db="EMBL/GenBank/DDBJ databases">
        <authorList>
            <person name="Lanie J.A."/>
            <person name="Ng W.-L."/>
            <person name="Kazmierczak K.M."/>
            <person name="Andrzejewski T.M."/>
            <person name="Davidsen T.M."/>
            <person name="Wayne K.J."/>
            <person name="Tettelin H."/>
            <person name="Glass J.I."/>
            <person name="Rusch D."/>
            <person name="Podicherti R."/>
            <person name="Tsui H.-C.T."/>
            <person name="Winkler M.E."/>
        </authorList>
    </citation>
    <scope>NUCLEOTIDE SEQUENCE</scope>
</reference>